<evidence type="ECO:0000313" key="1">
    <source>
        <dbReference type="EMBL" id="CCG43210.1"/>
    </source>
</evidence>
<evidence type="ECO:0000313" key="2">
    <source>
        <dbReference type="Proteomes" id="UP000004169"/>
    </source>
</evidence>
<proteinExistence type="predicted"/>
<gene>
    <name evidence="1" type="ORF">PHAMO_80001</name>
</gene>
<accession>H8FXX2</accession>
<organism evidence="1 2">
    <name type="scientific">Magnetospirillum molischianum DSM 120</name>
    <dbReference type="NCBI Taxonomy" id="1150626"/>
    <lineage>
        <taxon>Bacteria</taxon>
        <taxon>Pseudomonadati</taxon>
        <taxon>Pseudomonadota</taxon>
        <taxon>Alphaproteobacteria</taxon>
        <taxon>Rhodospirillales</taxon>
        <taxon>Rhodospirillaceae</taxon>
        <taxon>Magnetospirillum</taxon>
    </lineage>
</organism>
<dbReference type="EMBL" id="CAHP01000060">
    <property type="protein sequence ID" value="CCG43210.1"/>
    <property type="molecule type" value="Genomic_DNA"/>
</dbReference>
<dbReference type="STRING" id="1150626.PHAMO_80001"/>
<sequence>MSIISGVTKVLDGVLTMLEDINGGGVGNLQNICAFATGAKGMIEYAGMQIDFAKDMLRNAEVTINAGVENVQRHMPMARKMPDEQLRLHQLLRFGKTAARPRDDK</sequence>
<protein>
    <submittedName>
        <fullName evidence="1">Uncharacterized protein</fullName>
    </submittedName>
</protein>
<name>H8FXX2_MAGML</name>
<comment type="caution">
    <text evidence="1">The sequence shown here is derived from an EMBL/GenBank/DDBJ whole genome shotgun (WGS) entry which is preliminary data.</text>
</comment>
<reference evidence="1 2" key="1">
    <citation type="journal article" date="2012" name="J. Bacteriol.">
        <title>Draft Genome Sequence of the Purple Photosynthetic Bacterium Phaeospirillum molischianum DSM120, a Particularly Versatile Bacterium.</title>
        <authorList>
            <person name="Duquesne K."/>
            <person name="Prima V."/>
            <person name="Ji B."/>
            <person name="Rouy Z."/>
            <person name="Medigue C."/>
            <person name="Talla E."/>
            <person name="Sturgis J.N."/>
        </authorList>
    </citation>
    <scope>NUCLEOTIDE SEQUENCE [LARGE SCALE GENOMIC DNA]</scope>
    <source>
        <strain evidence="2">DSM120</strain>
    </source>
</reference>
<dbReference type="AlphaFoldDB" id="H8FXX2"/>
<dbReference type="Proteomes" id="UP000004169">
    <property type="component" value="Unassembled WGS sequence"/>
</dbReference>
<keyword evidence="2" id="KW-1185">Reference proteome</keyword>